<feature type="chain" id="PRO_5011670077" description="Outer membrane protein beta-barrel domain-containing protein" evidence="1">
    <location>
        <begin position="25"/>
        <end position="182"/>
    </location>
</feature>
<name>A0A1I2KPK7_9FLAO</name>
<accession>A0A1I2KPK7</accession>
<evidence type="ECO:0008006" key="4">
    <source>
        <dbReference type="Google" id="ProtNLM"/>
    </source>
</evidence>
<protein>
    <recommendedName>
        <fullName evidence="4">Outer membrane protein beta-barrel domain-containing protein</fullName>
    </recommendedName>
</protein>
<evidence type="ECO:0000256" key="1">
    <source>
        <dbReference type="SAM" id="SignalP"/>
    </source>
</evidence>
<feature type="signal peptide" evidence="1">
    <location>
        <begin position="1"/>
        <end position="24"/>
    </location>
</feature>
<organism evidence="2 3">
    <name type="scientific">Salegentibacter agarivorans</name>
    <dbReference type="NCBI Taxonomy" id="345907"/>
    <lineage>
        <taxon>Bacteria</taxon>
        <taxon>Pseudomonadati</taxon>
        <taxon>Bacteroidota</taxon>
        <taxon>Flavobacteriia</taxon>
        <taxon>Flavobacteriales</taxon>
        <taxon>Flavobacteriaceae</taxon>
        <taxon>Salegentibacter</taxon>
    </lineage>
</organism>
<keyword evidence="3" id="KW-1185">Reference proteome</keyword>
<dbReference type="Proteomes" id="UP000199116">
    <property type="component" value="Unassembled WGS sequence"/>
</dbReference>
<evidence type="ECO:0000313" key="2">
    <source>
        <dbReference type="EMBL" id="SFF68934.1"/>
    </source>
</evidence>
<dbReference type="AlphaFoldDB" id="A0A1I2KPK7"/>
<proteinExistence type="predicted"/>
<gene>
    <name evidence="2" type="ORF">SAMN04488033_104132</name>
</gene>
<sequence length="182" mass="20737">MRKLSSPIHLLSLIFLLSFLNIDAQERSENLNNPESTSSNFYTSRYKIQNTFDGLGYYKLNNQTFNYETDKLLITLSAGILEQNTIFNNKAPGFHGSFSANFEYKFNQRFSFYLFGRYLTPSLNNEERISTPHMDLLYPQTEVGAGLRGNFNNVNIDVGASTIFGNQPDINTLLRTKVSVGF</sequence>
<dbReference type="EMBL" id="FOOH01000004">
    <property type="protein sequence ID" value="SFF68934.1"/>
    <property type="molecule type" value="Genomic_DNA"/>
</dbReference>
<dbReference type="RefSeq" id="WP_075327362.1">
    <property type="nucleotide sequence ID" value="NZ_FOOH01000004.1"/>
</dbReference>
<evidence type="ECO:0000313" key="3">
    <source>
        <dbReference type="Proteomes" id="UP000199116"/>
    </source>
</evidence>
<reference evidence="3" key="1">
    <citation type="submission" date="2016-10" db="EMBL/GenBank/DDBJ databases">
        <authorList>
            <person name="Varghese N."/>
            <person name="Submissions S."/>
        </authorList>
    </citation>
    <scope>NUCLEOTIDE SEQUENCE [LARGE SCALE GENOMIC DNA]</scope>
    <source>
        <strain evidence="3">DSM 23515</strain>
    </source>
</reference>
<keyword evidence="1" id="KW-0732">Signal</keyword>